<keyword evidence="5" id="KW-1185">Reference proteome</keyword>
<dbReference type="Proteomes" id="UP001139193">
    <property type="component" value="Unassembled WGS sequence"/>
</dbReference>
<dbReference type="EMBL" id="JALBGC010000001">
    <property type="protein sequence ID" value="MCI1186130.1"/>
    <property type="molecule type" value="Genomic_DNA"/>
</dbReference>
<dbReference type="RefSeq" id="WP_241934412.1">
    <property type="nucleotide sequence ID" value="NZ_JALBGC010000001.1"/>
</dbReference>
<feature type="compositionally biased region" description="Low complexity" evidence="1">
    <location>
        <begin position="104"/>
        <end position="134"/>
    </location>
</feature>
<accession>A0A9X2AGC0</accession>
<evidence type="ECO:0000259" key="3">
    <source>
        <dbReference type="Pfam" id="PF20606"/>
    </source>
</evidence>
<sequence length="418" mass="44232">MKSPLLSSLVVAAGLLVATAAPISAQKRNTQVVSGSLPWFTVANKLMVVQTGSTTKVLEKDVTLPNGSRVEYKTQSVVLANGTRVRLQEGDLLSLNGELIQKSPAAGAPPADATASIAPSPMPTVLAAPATAPKPATPTPAPAPTATAPYTGTFSYRPEAPVNGKLRGVVELGASGFNMFIIRVDDKRNWKLEKSEFGNSLVMENMASEEDVRTGLKAYIGKMLDFGVPSRDIHFVVSSGAALAENTHRIVKGLEALKYVVTTVTPEREGILGLRAALPADYATKGFVVDMGSANSKISWYAAGQPRVEDTYGSKYYEKNVDDAAVAAAVKAKAAQVPAKLRGTCFIIGGVPYELAKAVRQGQEPYTVLKAPTDYPQLSGAKIKSGLNIYQALAEATGCQQFVFGYDSNFTIGYLLSL</sequence>
<dbReference type="Pfam" id="PF20606">
    <property type="entry name" value="DUF6799"/>
    <property type="match status" value="1"/>
</dbReference>
<dbReference type="AlphaFoldDB" id="A0A9X2AGC0"/>
<evidence type="ECO:0000313" key="4">
    <source>
        <dbReference type="EMBL" id="MCI1186130.1"/>
    </source>
</evidence>
<protein>
    <recommendedName>
        <fullName evidence="3">DUF6799 domain-containing protein</fullName>
    </recommendedName>
</protein>
<reference evidence="4" key="1">
    <citation type="submission" date="2022-03" db="EMBL/GenBank/DDBJ databases">
        <title>Bacterial whole genome sequence for Hymenobacter sp. DH14.</title>
        <authorList>
            <person name="Le V."/>
        </authorList>
    </citation>
    <scope>NUCLEOTIDE SEQUENCE</scope>
    <source>
        <strain evidence="4">DH14</strain>
    </source>
</reference>
<proteinExistence type="predicted"/>
<evidence type="ECO:0000256" key="1">
    <source>
        <dbReference type="SAM" id="MobiDB-lite"/>
    </source>
</evidence>
<evidence type="ECO:0000313" key="5">
    <source>
        <dbReference type="Proteomes" id="UP001139193"/>
    </source>
</evidence>
<feature type="region of interest" description="Disordered" evidence="1">
    <location>
        <begin position="104"/>
        <end position="152"/>
    </location>
</feature>
<name>A0A9X2AGC0_9BACT</name>
<feature type="domain" description="DUF6799" evidence="3">
    <location>
        <begin position="44"/>
        <end position="98"/>
    </location>
</feature>
<organism evidence="4 5">
    <name type="scientific">Hymenobacter cyanobacteriorum</name>
    <dbReference type="NCBI Taxonomy" id="2926463"/>
    <lineage>
        <taxon>Bacteria</taxon>
        <taxon>Pseudomonadati</taxon>
        <taxon>Bacteroidota</taxon>
        <taxon>Cytophagia</taxon>
        <taxon>Cytophagales</taxon>
        <taxon>Hymenobacteraceae</taxon>
        <taxon>Hymenobacter</taxon>
    </lineage>
</organism>
<gene>
    <name evidence="4" type="ORF">MON38_01770</name>
</gene>
<comment type="caution">
    <text evidence="4">The sequence shown here is derived from an EMBL/GenBank/DDBJ whole genome shotgun (WGS) entry which is preliminary data.</text>
</comment>
<feature type="chain" id="PRO_5040742771" description="DUF6799 domain-containing protein" evidence="2">
    <location>
        <begin position="21"/>
        <end position="418"/>
    </location>
</feature>
<evidence type="ECO:0000256" key="2">
    <source>
        <dbReference type="SAM" id="SignalP"/>
    </source>
</evidence>
<dbReference type="InterPro" id="IPR046478">
    <property type="entry name" value="DUF6799"/>
</dbReference>
<keyword evidence="2" id="KW-0732">Signal</keyword>
<feature type="signal peptide" evidence="2">
    <location>
        <begin position="1"/>
        <end position="20"/>
    </location>
</feature>